<comment type="cofactor">
    <cofactor evidence="1">
        <name>FMN</name>
        <dbReference type="ChEBI" id="CHEBI:58210"/>
    </cofactor>
</comment>
<organism evidence="7 8">
    <name type="scientific">Methylobacterium symbioticum</name>
    <dbReference type="NCBI Taxonomy" id="2584084"/>
    <lineage>
        <taxon>Bacteria</taxon>
        <taxon>Pseudomonadati</taxon>
        <taxon>Pseudomonadota</taxon>
        <taxon>Alphaproteobacteria</taxon>
        <taxon>Hyphomicrobiales</taxon>
        <taxon>Methylobacteriaceae</taxon>
        <taxon>Methylobacterium</taxon>
    </lineage>
</organism>
<dbReference type="SUPFAM" id="SSF51395">
    <property type="entry name" value="FMN-linked oxidoreductases"/>
    <property type="match status" value="1"/>
</dbReference>
<dbReference type="EC" id="1.6.99.1" evidence="7"/>
<evidence type="ECO:0000259" key="6">
    <source>
        <dbReference type="Pfam" id="PF00724"/>
    </source>
</evidence>
<dbReference type="GO" id="GO:0010181">
    <property type="term" value="F:FMN binding"/>
    <property type="evidence" value="ECO:0007669"/>
    <property type="project" value="InterPro"/>
</dbReference>
<gene>
    <name evidence="7" type="primary">namA</name>
    <name evidence="7" type="ORF">MET9862_02043</name>
</gene>
<dbReference type="OrthoDB" id="9804454at2"/>
<evidence type="ECO:0000256" key="1">
    <source>
        <dbReference type="ARBA" id="ARBA00001917"/>
    </source>
</evidence>
<keyword evidence="4" id="KW-0521">NADP</keyword>
<evidence type="ECO:0000313" key="8">
    <source>
        <dbReference type="Proteomes" id="UP000410984"/>
    </source>
</evidence>
<dbReference type="InterPro" id="IPR044152">
    <property type="entry name" value="YqjM-like"/>
</dbReference>
<evidence type="ECO:0000256" key="3">
    <source>
        <dbReference type="ARBA" id="ARBA00022643"/>
    </source>
</evidence>
<dbReference type="GO" id="GO:0050661">
    <property type="term" value="F:NADP binding"/>
    <property type="evidence" value="ECO:0007669"/>
    <property type="project" value="InterPro"/>
</dbReference>
<accession>A0A509EB88</accession>
<evidence type="ECO:0000313" key="7">
    <source>
        <dbReference type="EMBL" id="VUD71461.1"/>
    </source>
</evidence>
<sequence length="376" mass="40975">MTTATTARLFEPLTLDGLTLENRILIAPMCQYSARDGEATDWHMMHLGQLAMSGAGLLTLEATAVSPEARITAWDLGLYNDGCERALGRVLDAVRDYAPIPICIQIAHAGRKASSEAPWTGGAQIPPEHPYGWRTEAPSPVPHGEDEVAPHALDAADLKRVRDAFVATAKRAVRLGIEAVELHGAHGYLLHQFLSPLANKRTDAYGGSLQNRMRFPLEVYDAVRQVVPAGSPVWLRVSATDWVEDGWDLDETVEFAQALKAAGSPAIHVSTGGVSPKQAIKLGPGYQVPFAERIKAETGLTTIAVGLITEPHQAEAVLEEGRADAVSLARAMLYDPRWPWHAAAALGARVRAPKQYWRSQPREYKDLFKDTAFGQR</sequence>
<dbReference type="PANTHER" id="PTHR43303:SF4">
    <property type="entry name" value="NADPH DEHYDROGENASE C23G7.10C-RELATED"/>
    <property type="match status" value="1"/>
</dbReference>
<keyword evidence="3" id="KW-0288">FMN</keyword>
<dbReference type="EMBL" id="CABFPH010000023">
    <property type="protein sequence ID" value="VUD71461.1"/>
    <property type="molecule type" value="Genomic_DNA"/>
</dbReference>
<dbReference type="Gene3D" id="3.20.20.70">
    <property type="entry name" value="Aldolase class I"/>
    <property type="match status" value="1"/>
</dbReference>
<protein>
    <submittedName>
        <fullName evidence="7">NADPH dehydrogenase</fullName>
        <ecNumber evidence="7">1.6.99.1</ecNumber>
    </submittedName>
</protein>
<dbReference type="GO" id="GO:0003959">
    <property type="term" value="F:NADPH dehydrogenase activity"/>
    <property type="evidence" value="ECO:0007669"/>
    <property type="project" value="UniProtKB-EC"/>
</dbReference>
<proteinExistence type="predicted"/>
<dbReference type="InterPro" id="IPR013785">
    <property type="entry name" value="Aldolase_TIM"/>
</dbReference>
<dbReference type="Proteomes" id="UP000410984">
    <property type="component" value="Unassembled WGS sequence"/>
</dbReference>
<reference evidence="7 8" key="1">
    <citation type="submission" date="2019-06" db="EMBL/GenBank/DDBJ databases">
        <authorList>
            <person name="Rodrigo-Torres L."/>
            <person name="Arahal R. D."/>
            <person name="Lucena T."/>
        </authorList>
    </citation>
    <scope>NUCLEOTIDE SEQUENCE [LARGE SCALE GENOMIC DNA]</scope>
    <source>
        <strain evidence="7 8">SB0023/3</strain>
    </source>
</reference>
<dbReference type="RefSeq" id="WP_142582895.1">
    <property type="nucleotide sequence ID" value="NZ_CABFPH010000023.1"/>
</dbReference>
<dbReference type="CDD" id="cd02932">
    <property type="entry name" value="OYE_YqiM_FMN"/>
    <property type="match status" value="1"/>
</dbReference>
<feature type="domain" description="NADH:flavin oxidoreductase/NADH oxidase N-terminal" evidence="6">
    <location>
        <begin position="9"/>
        <end position="343"/>
    </location>
</feature>
<dbReference type="PANTHER" id="PTHR43303">
    <property type="entry name" value="NADPH DEHYDROGENASE C23G7.10C-RELATED"/>
    <property type="match status" value="1"/>
</dbReference>
<keyword evidence="2" id="KW-0285">Flavoprotein</keyword>
<keyword evidence="5 7" id="KW-0560">Oxidoreductase</keyword>
<keyword evidence="8" id="KW-1185">Reference proteome</keyword>
<evidence type="ECO:0000256" key="5">
    <source>
        <dbReference type="ARBA" id="ARBA00023002"/>
    </source>
</evidence>
<evidence type="ECO:0000256" key="4">
    <source>
        <dbReference type="ARBA" id="ARBA00022857"/>
    </source>
</evidence>
<dbReference type="AlphaFoldDB" id="A0A509EB88"/>
<dbReference type="Pfam" id="PF00724">
    <property type="entry name" value="Oxidored_FMN"/>
    <property type="match status" value="1"/>
</dbReference>
<evidence type="ECO:0000256" key="2">
    <source>
        <dbReference type="ARBA" id="ARBA00022630"/>
    </source>
</evidence>
<dbReference type="InterPro" id="IPR001155">
    <property type="entry name" value="OxRdtase_FMN_N"/>
</dbReference>
<name>A0A509EB88_9HYPH</name>